<dbReference type="Proteomes" id="UP000264310">
    <property type="component" value="Unassembled WGS sequence"/>
</dbReference>
<evidence type="ECO:0000313" key="3">
    <source>
        <dbReference type="Proteomes" id="UP000264310"/>
    </source>
</evidence>
<reference evidence="2 3" key="1">
    <citation type="submission" date="2018-08" db="EMBL/GenBank/DDBJ databases">
        <title>Fulvimarina sp. 85, whole genome shotgun sequence.</title>
        <authorList>
            <person name="Tuo L."/>
        </authorList>
    </citation>
    <scope>NUCLEOTIDE SEQUENCE [LARGE SCALE GENOMIC DNA]</scope>
    <source>
        <strain evidence="2 3">85</strain>
    </source>
</reference>
<keyword evidence="3" id="KW-1185">Reference proteome</keyword>
<protein>
    <submittedName>
        <fullName evidence="2">Uncharacterized protein</fullName>
    </submittedName>
</protein>
<sequence length="242" mass="24842">MMIFDRRAGWLLAATATLFSFGAHAQAAPEAPALIEALTGSEAATRGAPATIEGFRSAKFGMDEAAVRSAIESDFGVASDAIVESANGAERTRILTVDGVEVLDGGGPAAVSYVFGYESNTLGQVSVLWAVGGEGGEGGEQVVNADKLVANADVLQNYFLQSGYAADSVVVNVPVPEGLVVFRGSDAEGHMAVLLLRGTLAEGEAGADGAAAQPVLTPTNLLLAYLADPQKPDVFRVEPGQF</sequence>
<dbReference type="OrthoDB" id="7856223at2"/>
<organism evidence="2 3">
    <name type="scientific">Fulvimarina endophytica</name>
    <dbReference type="NCBI Taxonomy" id="2293836"/>
    <lineage>
        <taxon>Bacteria</taxon>
        <taxon>Pseudomonadati</taxon>
        <taxon>Pseudomonadota</taxon>
        <taxon>Alphaproteobacteria</taxon>
        <taxon>Hyphomicrobiales</taxon>
        <taxon>Aurantimonadaceae</taxon>
        <taxon>Fulvimarina</taxon>
    </lineage>
</organism>
<keyword evidence="1" id="KW-0732">Signal</keyword>
<dbReference type="EMBL" id="QURL01000001">
    <property type="protein sequence ID" value="RFC65993.1"/>
    <property type="molecule type" value="Genomic_DNA"/>
</dbReference>
<evidence type="ECO:0000313" key="2">
    <source>
        <dbReference type="EMBL" id="RFC65993.1"/>
    </source>
</evidence>
<evidence type="ECO:0000256" key="1">
    <source>
        <dbReference type="SAM" id="SignalP"/>
    </source>
</evidence>
<feature type="chain" id="PRO_5017001623" evidence="1">
    <location>
        <begin position="26"/>
        <end position="242"/>
    </location>
</feature>
<dbReference type="RefSeq" id="WP_116681243.1">
    <property type="nucleotide sequence ID" value="NZ_QURL01000001.1"/>
</dbReference>
<gene>
    <name evidence="2" type="ORF">DYI37_00470</name>
</gene>
<proteinExistence type="predicted"/>
<dbReference type="AlphaFoldDB" id="A0A371X9T3"/>
<accession>A0A371X9T3</accession>
<name>A0A371X9T3_9HYPH</name>
<comment type="caution">
    <text evidence="2">The sequence shown here is derived from an EMBL/GenBank/DDBJ whole genome shotgun (WGS) entry which is preliminary data.</text>
</comment>
<feature type="signal peptide" evidence="1">
    <location>
        <begin position="1"/>
        <end position="25"/>
    </location>
</feature>